<evidence type="ECO:0000256" key="1">
    <source>
        <dbReference type="SAM" id="MobiDB-lite"/>
    </source>
</evidence>
<proteinExistence type="predicted"/>
<feature type="region of interest" description="Disordered" evidence="1">
    <location>
        <begin position="1"/>
        <end position="45"/>
    </location>
</feature>
<organismHost>
    <name type="scientific">Pan troglodytes</name>
    <name type="common">Chimpanzee</name>
    <dbReference type="NCBI Taxonomy" id="9598"/>
</organismHost>
<sequence>PLSEPLGGIQKRKKKQEAPVEEQTESGGRDLQQDSCNLSGKISDN</sequence>
<name>J7FDN9_SIV</name>
<protein>
    <submittedName>
        <fullName evidence="2">Tat protein</fullName>
    </submittedName>
</protein>
<evidence type="ECO:0000313" key="2">
    <source>
        <dbReference type="EMBL" id="AFM85404.1"/>
    </source>
</evidence>
<organism evidence="2">
    <name type="scientific">Simian immunodeficiency virus</name>
    <name type="common">SIV</name>
    <dbReference type="NCBI Taxonomy" id="11723"/>
    <lineage>
        <taxon>Viruses</taxon>
        <taxon>Riboviria</taxon>
        <taxon>Pararnavirae</taxon>
        <taxon>Artverviricota</taxon>
        <taxon>Revtraviricetes</taxon>
        <taxon>Ortervirales</taxon>
        <taxon>Retroviridae</taxon>
        <taxon>Orthoretrovirinae</taxon>
        <taxon>Lentivirus</taxon>
        <taxon>Lentivirus simimdef</taxon>
    </lineage>
</organism>
<organismHost>
    <name type="scientific">Cercopithecidae</name>
    <name type="common">Old World monkeys</name>
    <dbReference type="NCBI Taxonomy" id="9527"/>
</organismHost>
<dbReference type="EMBL" id="JQ866069">
    <property type="protein sequence ID" value="AFM85404.1"/>
    <property type="molecule type" value="Genomic_RNA"/>
</dbReference>
<feature type="compositionally biased region" description="Polar residues" evidence="1">
    <location>
        <begin position="33"/>
        <end position="45"/>
    </location>
</feature>
<accession>J7FDN9</accession>
<gene>
    <name evidence="2" type="primary">tat</name>
</gene>
<reference evidence="2" key="1">
    <citation type="journal article" date="2012" name="J. Virol.">
        <title>Eastern chimpanzees, but not bonobos, represent a simian immunodeficiency virus reservoir.</title>
        <authorList>
            <person name="Li Y."/>
            <person name="Ndjango J.B."/>
            <person name="Learn G.H."/>
            <person name="Ramirez M.A."/>
            <person name="Keele B.F."/>
            <person name="Bibollet-Ruche F."/>
            <person name="Liu W."/>
            <person name="Easlick J.L."/>
            <person name="Decker J.M."/>
            <person name="Rudicell R.S."/>
            <person name="Inogwabini B.I."/>
            <person name="Ahuka-Mundeke S."/>
            <person name="Leendertz F.H."/>
            <person name="Reynolds V."/>
            <person name="Muller M.N."/>
            <person name="Chancellor R.L."/>
            <person name="Rundus A.S."/>
            <person name="Simmons N."/>
            <person name="Worobey M."/>
            <person name="Shaw G.M."/>
            <person name="Peeters M."/>
            <person name="Sharp P.M."/>
            <person name="Hahn B.H."/>
        </authorList>
    </citation>
    <scope>NUCLEOTIDE SEQUENCE</scope>
    <source>
        <strain evidence="2">LU2029</strain>
    </source>
</reference>
<feature type="non-terminal residue" evidence="2">
    <location>
        <position position="1"/>
    </location>
</feature>